<dbReference type="HOGENOM" id="CLU_1741373_0_0_1"/>
<evidence type="ECO:0000256" key="1">
    <source>
        <dbReference type="SAM" id="Phobius"/>
    </source>
</evidence>
<sequence length="150" mass="17642">MKAWEWNKMLGHETFNDRNATTPSNPIRFLCPKPMPMPLHPIVEWLYFKEQYPHNSMNLYRHSDFSHLWLPFLFSLGGYLADLIISRMKFFFLLRLTSHQLMASIPRYLSLRGHHHHHRTPSSSLIAIPIRIAMHASISNHSFGRHVGKS</sequence>
<evidence type="ECO:0000313" key="2">
    <source>
        <dbReference type="EMBL" id="EME87397.1"/>
    </source>
</evidence>
<dbReference type="GeneID" id="19332337"/>
<feature type="transmembrane region" description="Helical" evidence="1">
    <location>
        <begin position="68"/>
        <end position="85"/>
    </location>
</feature>
<dbReference type="AlphaFoldDB" id="N1Q911"/>
<dbReference type="VEuPathDB" id="FungiDB:MYCFIDRAFT_169231"/>
<reference evidence="2 3" key="1">
    <citation type="journal article" date="2012" name="PLoS Pathog.">
        <title>Diverse lifestyles and strategies of plant pathogenesis encoded in the genomes of eighteen Dothideomycetes fungi.</title>
        <authorList>
            <person name="Ohm R.A."/>
            <person name="Feau N."/>
            <person name="Henrissat B."/>
            <person name="Schoch C.L."/>
            <person name="Horwitz B.A."/>
            <person name="Barry K.W."/>
            <person name="Condon B.J."/>
            <person name="Copeland A.C."/>
            <person name="Dhillon B."/>
            <person name="Glaser F."/>
            <person name="Hesse C.N."/>
            <person name="Kosti I."/>
            <person name="LaButti K."/>
            <person name="Lindquist E.A."/>
            <person name="Lucas S."/>
            <person name="Salamov A.A."/>
            <person name="Bradshaw R.E."/>
            <person name="Ciuffetti L."/>
            <person name="Hamelin R.C."/>
            <person name="Kema G.H.J."/>
            <person name="Lawrence C."/>
            <person name="Scott J.A."/>
            <person name="Spatafora J.W."/>
            <person name="Turgeon B.G."/>
            <person name="de Wit P.J.G.M."/>
            <person name="Zhong S."/>
            <person name="Goodwin S.B."/>
            <person name="Grigoriev I.V."/>
        </authorList>
    </citation>
    <scope>NUCLEOTIDE SEQUENCE [LARGE SCALE GENOMIC DNA]</scope>
    <source>
        <strain evidence="2 3">CIRAD86</strain>
    </source>
</reference>
<proteinExistence type="predicted"/>
<keyword evidence="1" id="KW-1133">Transmembrane helix</keyword>
<keyword evidence="1" id="KW-0472">Membrane</keyword>
<keyword evidence="3" id="KW-1185">Reference proteome</keyword>
<evidence type="ECO:0000313" key="3">
    <source>
        <dbReference type="Proteomes" id="UP000016932"/>
    </source>
</evidence>
<dbReference type="RefSeq" id="XP_007920849.1">
    <property type="nucleotide sequence ID" value="XM_007922658.1"/>
</dbReference>
<dbReference type="EMBL" id="KB446555">
    <property type="protein sequence ID" value="EME87397.1"/>
    <property type="molecule type" value="Genomic_DNA"/>
</dbReference>
<dbReference type="Proteomes" id="UP000016932">
    <property type="component" value="Unassembled WGS sequence"/>
</dbReference>
<dbReference type="KEGG" id="pfj:MYCFIDRAFT_169231"/>
<gene>
    <name evidence="2" type="ORF">MYCFIDRAFT_169231</name>
</gene>
<keyword evidence="1" id="KW-0812">Transmembrane</keyword>
<organism evidence="2 3">
    <name type="scientific">Pseudocercospora fijiensis (strain CIRAD86)</name>
    <name type="common">Black leaf streak disease fungus</name>
    <name type="synonym">Mycosphaerella fijiensis</name>
    <dbReference type="NCBI Taxonomy" id="383855"/>
    <lineage>
        <taxon>Eukaryota</taxon>
        <taxon>Fungi</taxon>
        <taxon>Dikarya</taxon>
        <taxon>Ascomycota</taxon>
        <taxon>Pezizomycotina</taxon>
        <taxon>Dothideomycetes</taxon>
        <taxon>Dothideomycetidae</taxon>
        <taxon>Mycosphaerellales</taxon>
        <taxon>Mycosphaerellaceae</taxon>
        <taxon>Pseudocercospora</taxon>
    </lineage>
</organism>
<protein>
    <submittedName>
        <fullName evidence="2">Uncharacterized protein</fullName>
    </submittedName>
</protein>
<accession>N1Q911</accession>
<name>N1Q911_PSEFD</name>